<accession>A0A914X4V3</accession>
<dbReference type="WBParaSite" id="PSAMB.scaffold6356size9646.g28367.t1">
    <property type="protein sequence ID" value="PSAMB.scaffold6356size9646.g28367.t1"/>
    <property type="gene ID" value="PSAMB.scaffold6356size9646.g28367"/>
</dbReference>
<dbReference type="AlphaFoldDB" id="A0A914X4V3"/>
<reference evidence="3" key="1">
    <citation type="submission" date="2022-11" db="UniProtKB">
        <authorList>
            <consortium name="WormBaseParasite"/>
        </authorList>
    </citation>
    <scope>IDENTIFICATION</scope>
</reference>
<evidence type="ECO:0000256" key="1">
    <source>
        <dbReference type="SAM" id="MobiDB-lite"/>
    </source>
</evidence>
<proteinExistence type="predicted"/>
<evidence type="ECO:0000313" key="3">
    <source>
        <dbReference type="WBParaSite" id="PSAMB.scaffold6356size9646.g28367.t1"/>
    </source>
</evidence>
<evidence type="ECO:0000313" key="2">
    <source>
        <dbReference type="Proteomes" id="UP000887566"/>
    </source>
</evidence>
<feature type="region of interest" description="Disordered" evidence="1">
    <location>
        <begin position="1"/>
        <end position="23"/>
    </location>
</feature>
<name>A0A914X4V3_9BILA</name>
<protein>
    <submittedName>
        <fullName evidence="3">Uncharacterized protein</fullName>
    </submittedName>
</protein>
<dbReference type="Proteomes" id="UP000887566">
    <property type="component" value="Unplaced"/>
</dbReference>
<keyword evidence="2" id="KW-1185">Reference proteome</keyword>
<sequence length="183" mass="20692">MRRCDDGPDRVMKRSAGDKARGTAISRQRLIAKHTPLRFVDRTGAVVAAPLHSHTLPLLDTNAVRNLRPHPFQFPCSPSSTITSRSFLTRWRPRSASLRMSYNRNAVMTRQQHQQKYREVAKLPAIHPDADGAARESNSGNLIRPWSNKLPFIDPSGNSKCVASQTKSQAHFDLHKYKETLKK</sequence>
<organism evidence="2 3">
    <name type="scientific">Plectus sambesii</name>
    <dbReference type="NCBI Taxonomy" id="2011161"/>
    <lineage>
        <taxon>Eukaryota</taxon>
        <taxon>Metazoa</taxon>
        <taxon>Ecdysozoa</taxon>
        <taxon>Nematoda</taxon>
        <taxon>Chromadorea</taxon>
        <taxon>Plectida</taxon>
        <taxon>Plectina</taxon>
        <taxon>Plectoidea</taxon>
        <taxon>Plectidae</taxon>
        <taxon>Plectus</taxon>
    </lineage>
</organism>
<feature type="compositionally biased region" description="Basic and acidic residues" evidence="1">
    <location>
        <begin position="1"/>
        <end position="21"/>
    </location>
</feature>